<evidence type="ECO:0000313" key="3">
    <source>
        <dbReference type="Proteomes" id="UP001174936"/>
    </source>
</evidence>
<evidence type="ECO:0000313" key="2">
    <source>
        <dbReference type="EMBL" id="KAK0642171.1"/>
    </source>
</evidence>
<comment type="caution">
    <text evidence="2">The sequence shown here is derived from an EMBL/GenBank/DDBJ whole genome shotgun (WGS) entry which is preliminary data.</text>
</comment>
<keyword evidence="3" id="KW-1185">Reference proteome</keyword>
<gene>
    <name evidence="2" type="ORF">B0T16DRAFT_462175</name>
</gene>
<dbReference type="AlphaFoldDB" id="A0AA40CKD6"/>
<feature type="chain" id="PRO_5041268572" evidence="1">
    <location>
        <begin position="20"/>
        <end position="98"/>
    </location>
</feature>
<accession>A0AA40CKD6</accession>
<sequence length="98" mass="10484">MVSFTSVLIAAVAATGVTAQTTACPSGTLLCGWKLNSPPYNYPHQVLRDAAQNDDTHFIYQSIYRCSSGGTIVWNTNCASPLSCQSIPAENPNPFCRA</sequence>
<organism evidence="2 3">
    <name type="scientific">Cercophora newfieldiana</name>
    <dbReference type="NCBI Taxonomy" id="92897"/>
    <lineage>
        <taxon>Eukaryota</taxon>
        <taxon>Fungi</taxon>
        <taxon>Dikarya</taxon>
        <taxon>Ascomycota</taxon>
        <taxon>Pezizomycotina</taxon>
        <taxon>Sordariomycetes</taxon>
        <taxon>Sordariomycetidae</taxon>
        <taxon>Sordariales</taxon>
        <taxon>Lasiosphaeriaceae</taxon>
        <taxon>Cercophora</taxon>
    </lineage>
</organism>
<keyword evidence="1" id="KW-0732">Signal</keyword>
<name>A0AA40CKD6_9PEZI</name>
<dbReference type="EMBL" id="JAULSV010000006">
    <property type="protein sequence ID" value="KAK0642171.1"/>
    <property type="molecule type" value="Genomic_DNA"/>
</dbReference>
<feature type="signal peptide" evidence="1">
    <location>
        <begin position="1"/>
        <end position="19"/>
    </location>
</feature>
<protein>
    <submittedName>
        <fullName evidence="2">Uncharacterized protein</fullName>
    </submittedName>
</protein>
<dbReference type="Proteomes" id="UP001174936">
    <property type="component" value="Unassembled WGS sequence"/>
</dbReference>
<evidence type="ECO:0000256" key="1">
    <source>
        <dbReference type="SAM" id="SignalP"/>
    </source>
</evidence>
<proteinExistence type="predicted"/>
<reference evidence="2" key="1">
    <citation type="submission" date="2023-06" db="EMBL/GenBank/DDBJ databases">
        <title>Genome-scale phylogeny and comparative genomics of the fungal order Sordariales.</title>
        <authorList>
            <consortium name="Lawrence Berkeley National Laboratory"/>
            <person name="Hensen N."/>
            <person name="Bonometti L."/>
            <person name="Westerberg I."/>
            <person name="Brannstrom I.O."/>
            <person name="Guillou S."/>
            <person name="Cros-Aarteil S."/>
            <person name="Calhoun S."/>
            <person name="Haridas S."/>
            <person name="Kuo A."/>
            <person name="Mondo S."/>
            <person name="Pangilinan J."/>
            <person name="Riley R."/>
            <person name="Labutti K."/>
            <person name="Andreopoulos B."/>
            <person name="Lipzen A."/>
            <person name="Chen C."/>
            <person name="Yanf M."/>
            <person name="Daum C."/>
            <person name="Ng V."/>
            <person name="Clum A."/>
            <person name="Steindorff A."/>
            <person name="Ohm R."/>
            <person name="Martin F."/>
            <person name="Silar P."/>
            <person name="Natvig D."/>
            <person name="Lalanne C."/>
            <person name="Gautier V."/>
            <person name="Ament-Velasquez S.L."/>
            <person name="Kruys A."/>
            <person name="Hutchinson M.I."/>
            <person name="Powell A.J."/>
            <person name="Barry K."/>
            <person name="Miller A.N."/>
            <person name="Grigoriev I.V."/>
            <person name="Debuchy R."/>
            <person name="Gladieux P."/>
            <person name="Thoren M.H."/>
            <person name="Johannesson H."/>
        </authorList>
    </citation>
    <scope>NUCLEOTIDE SEQUENCE</scope>
    <source>
        <strain evidence="2">SMH2532-1</strain>
    </source>
</reference>